<dbReference type="PANTHER" id="PTHR35333:SF3">
    <property type="entry name" value="BETA-LACTAMASE-TYPE TRANSPEPTIDASE FOLD CONTAINING PROTEIN"/>
    <property type="match status" value="1"/>
</dbReference>
<dbReference type="InterPro" id="IPR045155">
    <property type="entry name" value="Beta-lactam_cat"/>
</dbReference>
<dbReference type="GO" id="GO:0030655">
    <property type="term" value="P:beta-lactam antibiotic catabolic process"/>
    <property type="evidence" value="ECO:0007669"/>
    <property type="project" value="InterPro"/>
</dbReference>
<dbReference type="STRING" id="1797716.A3D07_00980"/>
<dbReference type="AlphaFoldDB" id="A0A1F5GCQ9"/>
<dbReference type="Proteomes" id="UP000177124">
    <property type="component" value="Unassembled WGS sequence"/>
</dbReference>
<keyword evidence="1" id="KW-1133">Transmembrane helix</keyword>
<feature type="transmembrane region" description="Helical" evidence="1">
    <location>
        <begin position="12"/>
        <end position="33"/>
    </location>
</feature>
<dbReference type="Gene3D" id="3.40.710.10">
    <property type="entry name" value="DD-peptidase/beta-lactamase superfamily"/>
    <property type="match status" value="1"/>
</dbReference>
<keyword evidence="1" id="KW-0812">Transmembrane</keyword>
<comment type="caution">
    <text evidence="3">The sequence shown here is derived from an EMBL/GenBank/DDBJ whole genome shotgun (WGS) entry which is preliminary data.</text>
</comment>
<proteinExistence type="predicted"/>
<name>A0A1F5GCQ9_9BACT</name>
<feature type="domain" description="Beta-lactamase class A catalytic" evidence="2">
    <location>
        <begin position="80"/>
        <end position="289"/>
    </location>
</feature>
<dbReference type="GO" id="GO:0008800">
    <property type="term" value="F:beta-lactamase activity"/>
    <property type="evidence" value="ECO:0007669"/>
    <property type="project" value="InterPro"/>
</dbReference>
<evidence type="ECO:0000313" key="3">
    <source>
        <dbReference type="EMBL" id="OGD89640.1"/>
    </source>
</evidence>
<dbReference type="Pfam" id="PF13354">
    <property type="entry name" value="Beta-lactamase2"/>
    <property type="match status" value="1"/>
</dbReference>
<keyword evidence="1" id="KW-0472">Membrane</keyword>
<dbReference type="InterPro" id="IPR012338">
    <property type="entry name" value="Beta-lactam/transpept-like"/>
</dbReference>
<sequence>MPFKIPSFITAKIVYLFALFVFLGILSLTLVNIKTSDIPSETPSPAVQVSQAPKVVKETKNQKVEAIVSNAQNQPGKWAIYIKDLKIQNTYELNSARVFGAASVYKLAVMYAAYDAIETSKLKKNDVLYADKTTLDQEISGMQNQVSPPPDQTGTISYTVERALNLMITISDNYSALLLAERLGWANMDKLMEQQGFAEINLVGANSPNITARATGTLLEKIYNKETVDEQSSQEMINLLLAQKVNDRIPKYLPQDVKVAHKTGELETIRNDAGIVYGKKGTYIFVFLTDTPQPLDATEQIALLCEKIYRELEE</sequence>
<dbReference type="EMBL" id="MFBF01000069">
    <property type="protein sequence ID" value="OGD89640.1"/>
    <property type="molecule type" value="Genomic_DNA"/>
</dbReference>
<accession>A0A1F5GCQ9</accession>
<dbReference type="SUPFAM" id="SSF56601">
    <property type="entry name" value="beta-lactamase/transpeptidase-like"/>
    <property type="match status" value="1"/>
</dbReference>
<organism evidence="3 4">
    <name type="scientific">Candidatus Curtissbacteria bacterium RIFCSPHIGHO2_02_FULL_42_15</name>
    <dbReference type="NCBI Taxonomy" id="1797716"/>
    <lineage>
        <taxon>Bacteria</taxon>
        <taxon>Candidatus Curtissiibacteriota</taxon>
    </lineage>
</organism>
<evidence type="ECO:0000256" key="1">
    <source>
        <dbReference type="SAM" id="Phobius"/>
    </source>
</evidence>
<evidence type="ECO:0000313" key="4">
    <source>
        <dbReference type="Proteomes" id="UP000177124"/>
    </source>
</evidence>
<protein>
    <recommendedName>
        <fullName evidence="2">Beta-lactamase class A catalytic domain-containing protein</fullName>
    </recommendedName>
</protein>
<reference evidence="3 4" key="1">
    <citation type="journal article" date="2016" name="Nat. Commun.">
        <title>Thousands of microbial genomes shed light on interconnected biogeochemical processes in an aquifer system.</title>
        <authorList>
            <person name="Anantharaman K."/>
            <person name="Brown C.T."/>
            <person name="Hug L.A."/>
            <person name="Sharon I."/>
            <person name="Castelle C.J."/>
            <person name="Probst A.J."/>
            <person name="Thomas B.C."/>
            <person name="Singh A."/>
            <person name="Wilkins M.J."/>
            <person name="Karaoz U."/>
            <person name="Brodie E.L."/>
            <person name="Williams K.H."/>
            <person name="Hubbard S.S."/>
            <person name="Banfield J.F."/>
        </authorList>
    </citation>
    <scope>NUCLEOTIDE SEQUENCE [LARGE SCALE GENOMIC DNA]</scope>
</reference>
<gene>
    <name evidence="3" type="ORF">A3D07_00980</name>
</gene>
<evidence type="ECO:0000259" key="2">
    <source>
        <dbReference type="Pfam" id="PF13354"/>
    </source>
</evidence>
<dbReference type="InterPro" id="IPR000871">
    <property type="entry name" value="Beta-lactam_class-A"/>
</dbReference>
<dbReference type="PANTHER" id="PTHR35333">
    <property type="entry name" value="BETA-LACTAMASE"/>
    <property type="match status" value="1"/>
</dbReference>
<dbReference type="GO" id="GO:0046677">
    <property type="term" value="P:response to antibiotic"/>
    <property type="evidence" value="ECO:0007669"/>
    <property type="project" value="InterPro"/>
</dbReference>